<dbReference type="AlphaFoldDB" id="A0A9D1YQJ2"/>
<dbReference type="PANTHER" id="PTHR43133:SF8">
    <property type="entry name" value="RNA POLYMERASE SIGMA FACTOR HI_1459-RELATED"/>
    <property type="match status" value="1"/>
</dbReference>
<dbReference type="CDD" id="cd06171">
    <property type="entry name" value="Sigma70_r4"/>
    <property type="match status" value="1"/>
</dbReference>
<name>A0A9D1YQJ2_9FIRM</name>
<dbReference type="Gene3D" id="1.10.10.10">
    <property type="entry name" value="Winged helix-like DNA-binding domain superfamily/Winged helix DNA-binding domain"/>
    <property type="match status" value="1"/>
</dbReference>
<evidence type="ECO:0000256" key="4">
    <source>
        <dbReference type="ARBA" id="ARBA00023125"/>
    </source>
</evidence>
<sequence length="154" mass="18019">MLEKFYRTWYHELIRWCGHMTKDTGLAEDLVQEAFLRAISHLPLLETLSEKQQRAWFYRTAKNLYLDRKRHERYETVAQPPLPAGRDMEDYARIDWEQLLNGLPGDEGVLFVMRYLEGYTSAELGEFFGLPAGTVRSRLSDARKHLKAALKANL</sequence>
<evidence type="ECO:0000259" key="6">
    <source>
        <dbReference type="Pfam" id="PF04542"/>
    </source>
</evidence>
<dbReference type="InterPro" id="IPR036388">
    <property type="entry name" value="WH-like_DNA-bd_sf"/>
</dbReference>
<dbReference type="InterPro" id="IPR013325">
    <property type="entry name" value="RNA_pol_sigma_r2"/>
</dbReference>
<dbReference type="InterPro" id="IPR013249">
    <property type="entry name" value="RNA_pol_sigma70_r4_t2"/>
</dbReference>
<dbReference type="EMBL" id="DXDD01000130">
    <property type="protein sequence ID" value="HIY61094.1"/>
    <property type="molecule type" value="Genomic_DNA"/>
</dbReference>
<evidence type="ECO:0000313" key="9">
    <source>
        <dbReference type="Proteomes" id="UP000824007"/>
    </source>
</evidence>
<keyword evidence="3" id="KW-0731">Sigma factor</keyword>
<keyword evidence="2" id="KW-0805">Transcription regulation</keyword>
<dbReference type="GO" id="GO:0003677">
    <property type="term" value="F:DNA binding"/>
    <property type="evidence" value="ECO:0007669"/>
    <property type="project" value="UniProtKB-KW"/>
</dbReference>
<dbReference type="InterPro" id="IPR013324">
    <property type="entry name" value="RNA_pol_sigma_r3/r4-like"/>
</dbReference>
<evidence type="ECO:0000259" key="7">
    <source>
        <dbReference type="Pfam" id="PF08281"/>
    </source>
</evidence>
<evidence type="ECO:0000313" key="8">
    <source>
        <dbReference type="EMBL" id="HIY61094.1"/>
    </source>
</evidence>
<evidence type="ECO:0000256" key="3">
    <source>
        <dbReference type="ARBA" id="ARBA00023082"/>
    </source>
</evidence>
<dbReference type="GO" id="GO:0016987">
    <property type="term" value="F:sigma factor activity"/>
    <property type="evidence" value="ECO:0007669"/>
    <property type="project" value="UniProtKB-KW"/>
</dbReference>
<feature type="domain" description="RNA polymerase sigma-70 region 2" evidence="6">
    <location>
        <begin position="5"/>
        <end position="73"/>
    </location>
</feature>
<dbReference type="PANTHER" id="PTHR43133">
    <property type="entry name" value="RNA POLYMERASE ECF-TYPE SIGMA FACTO"/>
    <property type="match status" value="1"/>
</dbReference>
<keyword evidence="5" id="KW-0804">Transcription</keyword>
<protein>
    <submittedName>
        <fullName evidence="8">RNA polymerase sigma factor</fullName>
    </submittedName>
</protein>
<dbReference type="SUPFAM" id="SSF88946">
    <property type="entry name" value="Sigma2 domain of RNA polymerase sigma factors"/>
    <property type="match status" value="1"/>
</dbReference>
<proteinExistence type="inferred from homology"/>
<feature type="domain" description="RNA polymerase sigma factor 70 region 4 type 2" evidence="7">
    <location>
        <begin position="96"/>
        <end position="146"/>
    </location>
</feature>
<evidence type="ECO:0000256" key="5">
    <source>
        <dbReference type="ARBA" id="ARBA00023163"/>
    </source>
</evidence>
<dbReference type="InterPro" id="IPR039425">
    <property type="entry name" value="RNA_pol_sigma-70-like"/>
</dbReference>
<keyword evidence="4" id="KW-0238">DNA-binding</keyword>
<reference evidence="8" key="1">
    <citation type="journal article" date="2021" name="PeerJ">
        <title>Extensive microbial diversity within the chicken gut microbiome revealed by metagenomics and culture.</title>
        <authorList>
            <person name="Gilroy R."/>
            <person name="Ravi A."/>
            <person name="Getino M."/>
            <person name="Pursley I."/>
            <person name="Horton D.L."/>
            <person name="Alikhan N.F."/>
            <person name="Baker D."/>
            <person name="Gharbi K."/>
            <person name="Hall N."/>
            <person name="Watson M."/>
            <person name="Adriaenssens E.M."/>
            <person name="Foster-Nyarko E."/>
            <person name="Jarju S."/>
            <person name="Secka A."/>
            <person name="Antonio M."/>
            <person name="Oren A."/>
            <person name="Chaudhuri R.R."/>
            <person name="La Ragione R."/>
            <person name="Hildebrand F."/>
            <person name="Pallen M.J."/>
        </authorList>
    </citation>
    <scope>NUCLEOTIDE SEQUENCE</scope>
    <source>
        <strain evidence="8">ChiSxjej3B15-24422</strain>
    </source>
</reference>
<dbReference type="InterPro" id="IPR014284">
    <property type="entry name" value="RNA_pol_sigma-70_dom"/>
</dbReference>
<dbReference type="GO" id="GO:0006352">
    <property type="term" value="P:DNA-templated transcription initiation"/>
    <property type="evidence" value="ECO:0007669"/>
    <property type="project" value="InterPro"/>
</dbReference>
<comment type="similarity">
    <text evidence="1">Belongs to the sigma-70 factor family. ECF subfamily.</text>
</comment>
<dbReference type="Pfam" id="PF04542">
    <property type="entry name" value="Sigma70_r2"/>
    <property type="match status" value="1"/>
</dbReference>
<evidence type="ECO:0000256" key="1">
    <source>
        <dbReference type="ARBA" id="ARBA00010641"/>
    </source>
</evidence>
<organism evidence="8 9">
    <name type="scientific">Candidatus Eisenbergiella pullistercoris</name>
    <dbReference type="NCBI Taxonomy" id="2838555"/>
    <lineage>
        <taxon>Bacteria</taxon>
        <taxon>Bacillati</taxon>
        <taxon>Bacillota</taxon>
        <taxon>Clostridia</taxon>
        <taxon>Lachnospirales</taxon>
        <taxon>Lachnospiraceae</taxon>
        <taxon>Eisenbergiella</taxon>
    </lineage>
</organism>
<dbReference type="Gene3D" id="1.10.1740.10">
    <property type="match status" value="1"/>
</dbReference>
<dbReference type="Proteomes" id="UP000824007">
    <property type="component" value="Unassembled WGS sequence"/>
</dbReference>
<dbReference type="Pfam" id="PF08281">
    <property type="entry name" value="Sigma70_r4_2"/>
    <property type="match status" value="1"/>
</dbReference>
<evidence type="ECO:0000256" key="2">
    <source>
        <dbReference type="ARBA" id="ARBA00023015"/>
    </source>
</evidence>
<gene>
    <name evidence="8" type="ORF">H9831_10530</name>
</gene>
<comment type="caution">
    <text evidence="8">The sequence shown here is derived from an EMBL/GenBank/DDBJ whole genome shotgun (WGS) entry which is preliminary data.</text>
</comment>
<accession>A0A9D1YQJ2</accession>
<reference evidence="8" key="2">
    <citation type="submission" date="2021-04" db="EMBL/GenBank/DDBJ databases">
        <authorList>
            <person name="Gilroy R."/>
        </authorList>
    </citation>
    <scope>NUCLEOTIDE SEQUENCE</scope>
    <source>
        <strain evidence="8">ChiSxjej3B15-24422</strain>
    </source>
</reference>
<dbReference type="NCBIfam" id="TIGR02937">
    <property type="entry name" value="sigma70-ECF"/>
    <property type="match status" value="1"/>
</dbReference>
<dbReference type="SUPFAM" id="SSF88659">
    <property type="entry name" value="Sigma3 and sigma4 domains of RNA polymerase sigma factors"/>
    <property type="match status" value="1"/>
</dbReference>
<dbReference type="InterPro" id="IPR007627">
    <property type="entry name" value="RNA_pol_sigma70_r2"/>
</dbReference>